<accession>A0ABQ4M363</accession>
<proteinExistence type="predicted"/>
<dbReference type="Proteomes" id="UP000680638">
    <property type="component" value="Unassembled WGS sequence"/>
</dbReference>
<keyword evidence="2" id="KW-1185">Reference proteome</keyword>
<protein>
    <submittedName>
        <fullName evidence="1">Uncharacterized protein</fullName>
    </submittedName>
</protein>
<evidence type="ECO:0000313" key="2">
    <source>
        <dbReference type="Proteomes" id="UP000680638"/>
    </source>
</evidence>
<name>A0ABQ4M363_9BACL</name>
<evidence type="ECO:0000313" key="1">
    <source>
        <dbReference type="EMBL" id="GIO69969.1"/>
    </source>
</evidence>
<gene>
    <name evidence="1" type="ORF">J21TS3_47900</name>
</gene>
<organism evidence="1 2">
    <name type="scientific">Paenibacillus cookii</name>
    <dbReference type="NCBI Taxonomy" id="157839"/>
    <lineage>
        <taxon>Bacteria</taxon>
        <taxon>Bacillati</taxon>
        <taxon>Bacillota</taxon>
        <taxon>Bacilli</taxon>
        <taxon>Bacillales</taxon>
        <taxon>Paenibacillaceae</taxon>
        <taxon>Paenibacillus</taxon>
    </lineage>
</organism>
<comment type="caution">
    <text evidence="1">The sequence shown here is derived from an EMBL/GenBank/DDBJ whole genome shotgun (WGS) entry which is preliminary data.</text>
</comment>
<sequence length="55" mass="6681">MDFRLGTRPIFREHRKRMAFVEEMLREDEGSTRFIYPKKGRSETAKVKHPVEEEK</sequence>
<dbReference type="EMBL" id="BORW01000042">
    <property type="protein sequence ID" value="GIO69969.1"/>
    <property type="molecule type" value="Genomic_DNA"/>
</dbReference>
<reference evidence="1 2" key="1">
    <citation type="submission" date="2021-03" db="EMBL/GenBank/DDBJ databases">
        <title>Antimicrobial resistance genes in bacteria isolated from Japanese honey, and their potential for conferring macrolide and lincosamide resistance in the American foulbrood pathogen Paenibacillus larvae.</title>
        <authorList>
            <person name="Okamoto M."/>
            <person name="Kumagai M."/>
            <person name="Kanamori H."/>
            <person name="Takamatsu D."/>
        </authorList>
    </citation>
    <scope>NUCLEOTIDE SEQUENCE [LARGE SCALE GENOMIC DNA]</scope>
    <source>
        <strain evidence="1 2">J21TS3</strain>
    </source>
</reference>